<keyword evidence="1" id="KW-1133">Transmembrane helix</keyword>
<keyword evidence="3" id="KW-1185">Reference proteome</keyword>
<name>A0A1I3ZWV4_9HYPH</name>
<evidence type="ECO:0000313" key="3">
    <source>
        <dbReference type="Proteomes" id="UP000198804"/>
    </source>
</evidence>
<proteinExistence type="predicted"/>
<dbReference type="EMBL" id="FOSV01000002">
    <property type="protein sequence ID" value="SFK48555.1"/>
    <property type="molecule type" value="Genomic_DNA"/>
</dbReference>
<keyword evidence="1" id="KW-0812">Transmembrane</keyword>
<evidence type="ECO:0000256" key="1">
    <source>
        <dbReference type="SAM" id="Phobius"/>
    </source>
</evidence>
<sequence length="54" mass="5333">MVMVAASLACLAAGAVLAGLAHQFEERVALAESVAGGLLILGLALIGSGLPLFR</sequence>
<dbReference type="RefSeq" id="WP_165616380.1">
    <property type="nucleotide sequence ID" value="NZ_FOSV01000002.1"/>
</dbReference>
<protein>
    <submittedName>
        <fullName evidence="2">Uncharacterized protein</fullName>
    </submittedName>
</protein>
<gene>
    <name evidence="2" type="ORF">SAMN04488125_102135</name>
</gene>
<evidence type="ECO:0000313" key="2">
    <source>
        <dbReference type="EMBL" id="SFK48555.1"/>
    </source>
</evidence>
<keyword evidence="1" id="KW-0472">Membrane</keyword>
<accession>A0A1I3ZWV4</accession>
<feature type="transmembrane region" description="Helical" evidence="1">
    <location>
        <begin position="33"/>
        <end position="53"/>
    </location>
</feature>
<reference evidence="3" key="1">
    <citation type="submission" date="2016-10" db="EMBL/GenBank/DDBJ databases">
        <authorList>
            <person name="Varghese N."/>
            <person name="Submissions S."/>
        </authorList>
    </citation>
    <scope>NUCLEOTIDE SEQUENCE [LARGE SCALE GENOMIC DNA]</scope>
    <source>
        <strain evidence="3">CGMCC 1.6474</strain>
    </source>
</reference>
<organism evidence="2 3">
    <name type="scientific">Methylorubrum salsuginis</name>
    <dbReference type="NCBI Taxonomy" id="414703"/>
    <lineage>
        <taxon>Bacteria</taxon>
        <taxon>Pseudomonadati</taxon>
        <taxon>Pseudomonadota</taxon>
        <taxon>Alphaproteobacteria</taxon>
        <taxon>Hyphomicrobiales</taxon>
        <taxon>Methylobacteriaceae</taxon>
        <taxon>Methylorubrum</taxon>
    </lineage>
</organism>
<dbReference type="Proteomes" id="UP000198804">
    <property type="component" value="Unassembled WGS sequence"/>
</dbReference>
<dbReference type="AlphaFoldDB" id="A0A1I3ZWV4"/>